<dbReference type="Proteomes" id="UP001153148">
    <property type="component" value="Unassembled WGS sequence"/>
</dbReference>
<reference evidence="1" key="1">
    <citation type="submission" date="2021-03" db="EMBL/GenBank/DDBJ databases">
        <authorList>
            <person name="Tran Van P."/>
        </authorList>
    </citation>
    <scope>NUCLEOTIDE SEQUENCE</scope>
</reference>
<sequence>MASENIVRSMSCEQDDEVLKQEEDTNLTVDSLNVANGSLKIKISRKVLEKRKFSSYRNLGLPVVLTTAAEDNVRNVDKSDDVYLDNTKFDDANLQHKKRKRVHHDYRKLSNSGYVDDAMGRRYSSSTSSESDLPKCLHFKICTPPSGLIHGEDNSKPEILNGEIFEVIKNKVATQIQTFFIPWQQLLRSLVKKLKLLYPRNYLRY</sequence>
<dbReference type="EMBL" id="CAJPIN010000021">
    <property type="protein sequence ID" value="CAG2052916.1"/>
    <property type="molecule type" value="Genomic_DNA"/>
</dbReference>
<proteinExistence type="predicted"/>
<accession>A0ABN7NIR2</accession>
<protein>
    <submittedName>
        <fullName evidence="1">Uncharacterized protein</fullName>
    </submittedName>
</protein>
<comment type="caution">
    <text evidence="1">The sequence shown here is derived from an EMBL/GenBank/DDBJ whole genome shotgun (WGS) entry which is preliminary data.</text>
</comment>
<evidence type="ECO:0000313" key="2">
    <source>
        <dbReference type="Proteomes" id="UP001153148"/>
    </source>
</evidence>
<name>A0ABN7NIR2_TIMPD</name>
<keyword evidence="2" id="KW-1185">Reference proteome</keyword>
<organism evidence="1 2">
    <name type="scientific">Timema podura</name>
    <name type="common">Walking stick</name>
    <dbReference type="NCBI Taxonomy" id="61482"/>
    <lineage>
        <taxon>Eukaryota</taxon>
        <taxon>Metazoa</taxon>
        <taxon>Ecdysozoa</taxon>
        <taxon>Arthropoda</taxon>
        <taxon>Hexapoda</taxon>
        <taxon>Insecta</taxon>
        <taxon>Pterygota</taxon>
        <taxon>Neoptera</taxon>
        <taxon>Polyneoptera</taxon>
        <taxon>Phasmatodea</taxon>
        <taxon>Timematodea</taxon>
        <taxon>Timematoidea</taxon>
        <taxon>Timematidae</taxon>
        <taxon>Timema</taxon>
    </lineage>
</organism>
<evidence type="ECO:0000313" key="1">
    <source>
        <dbReference type="EMBL" id="CAG2052916.1"/>
    </source>
</evidence>
<gene>
    <name evidence="1" type="ORF">TPAB3V08_LOCUS22</name>
</gene>